<organism evidence="1">
    <name type="scientific">marine sediment metagenome</name>
    <dbReference type="NCBI Taxonomy" id="412755"/>
    <lineage>
        <taxon>unclassified sequences</taxon>
        <taxon>metagenomes</taxon>
        <taxon>ecological metagenomes</taxon>
    </lineage>
</organism>
<evidence type="ECO:0000313" key="1">
    <source>
        <dbReference type="EMBL" id="KKL17510.1"/>
    </source>
</evidence>
<dbReference type="AlphaFoldDB" id="A0A0F9B784"/>
<name>A0A0F9B784_9ZZZZ</name>
<sequence>MIDKHSETWREIAAWAEGELAKATERIETLGVKSDETENLRGQITTLRELLAMQDDPEQRVIETVQDYGFQDPDT</sequence>
<dbReference type="EMBL" id="LAZR01039232">
    <property type="protein sequence ID" value="KKL17510.1"/>
    <property type="molecule type" value="Genomic_DNA"/>
</dbReference>
<reference evidence="1" key="1">
    <citation type="journal article" date="2015" name="Nature">
        <title>Complex archaea that bridge the gap between prokaryotes and eukaryotes.</title>
        <authorList>
            <person name="Spang A."/>
            <person name="Saw J.H."/>
            <person name="Jorgensen S.L."/>
            <person name="Zaremba-Niedzwiedzka K."/>
            <person name="Martijn J."/>
            <person name="Lind A.E."/>
            <person name="van Eijk R."/>
            <person name="Schleper C."/>
            <person name="Guy L."/>
            <person name="Ettema T.J."/>
        </authorList>
    </citation>
    <scope>NUCLEOTIDE SEQUENCE</scope>
</reference>
<accession>A0A0F9B784</accession>
<gene>
    <name evidence="1" type="ORF">LCGC14_2484830</name>
</gene>
<comment type="caution">
    <text evidence="1">The sequence shown here is derived from an EMBL/GenBank/DDBJ whole genome shotgun (WGS) entry which is preliminary data.</text>
</comment>
<proteinExistence type="predicted"/>
<protein>
    <submittedName>
        <fullName evidence="1">Uncharacterized protein</fullName>
    </submittedName>
</protein>